<accession>A0A5S9P4A4</accession>
<sequence length="147" mass="16542">MNAKEIVGLLLMTAGIILMIWVVWKLYHQHEFVESASRSVGTIIDYKYAISREIIDEGPGRGFGGDSTVAQAREIVRFKTKDGEEITFKSRVTIHQPLGSDIEVLYDPAQPHNARPNVFFGNYGWVLILGLFGVVFVFTGSLLRWVL</sequence>
<keyword evidence="4" id="KW-1185">Reference proteome</keyword>
<proteinExistence type="predicted"/>
<dbReference type="EMBL" id="CACSIO010000004">
    <property type="protein sequence ID" value="CAA0097975.1"/>
    <property type="molecule type" value="Genomic_DNA"/>
</dbReference>
<dbReference type="AlphaFoldDB" id="A0A5S9P4A4"/>
<keyword evidence="1" id="KW-0472">Membrane</keyword>
<feature type="transmembrane region" description="Helical" evidence="1">
    <location>
        <begin position="7"/>
        <end position="27"/>
    </location>
</feature>
<evidence type="ECO:0000313" key="3">
    <source>
        <dbReference type="EMBL" id="CAA0123005.1"/>
    </source>
</evidence>
<evidence type="ECO:0008006" key="5">
    <source>
        <dbReference type="Google" id="ProtNLM"/>
    </source>
</evidence>
<keyword evidence="1" id="KW-0812">Transmembrane</keyword>
<reference evidence="2 4" key="1">
    <citation type="submission" date="2019-11" db="EMBL/GenBank/DDBJ databases">
        <authorList>
            <person name="Holert J."/>
        </authorList>
    </citation>
    <scope>NUCLEOTIDE SEQUENCE [LARGE SCALE GENOMIC DNA]</scope>
    <source>
        <strain evidence="2">SB11_3</strain>
    </source>
</reference>
<evidence type="ECO:0000256" key="1">
    <source>
        <dbReference type="SAM" id="Phobius"/>
    </source>
</evidence>
<organism evidence="2 4">
    <name type="scientific">BD1-7 clade bacterium</name>
    <dbReference type="NCBI Taxonomy" id="2029982"/>
    <lineage>
        <taxon>Bacteria</taxon>
        <taxon>Pseudomonadati</taxon>
        <taxon>Pseudomonadota</taxon>
        <taxon>Gammaproteobacteria</taxon>
        <taxon>Cellvibrionales</taxon>
        <taxon>Spongiibacteraceae</taxon>
        <taxon>BD1-7 clade</taxon>
    </lineage>
</organism>
<evidence type="ECO:0000313" key="4">
    <source>
        <dbReference type="Proteomes" id="UP000441399"/>
    </source>
</evidence>
<dbReference type="EMBL" id="CACSIO010000045">
    <property type="protein sequence ID" value="CAA0123005.1"/>
    <property type="molecule type" value="Genomic_DNA"/>
</dbReference>
<name>A0A5S9P4A4_9GAMM</name>
<keyword evidence="1" id="KW-1133">Transmembrane helix</keyword>
<protein>
    <recommendedName>
        <fullName evidence="5">DUF3592 domain-containing protein</fullName>
    </recommendedName>
</protein>
<evidence type="ECO:0000313" key="2">
    <source>
        <dbReference type="EMBL" id="CAA0097975.1"/>
    </source>
</evidence>
<gene>
    <name evidence="3" type="ORF">OPDIPICF_02750</name>
    <name evidence="2" type="ORF">OPDIPICF_04170</name>
</gene>
<feature type="transmembrane region" description="Helical" evidence="1">
    <location>
        <begin position="123"/>
        <end position="146"/>
    </location>
</feature>
<dbReference type="Proteomes" id="UP000441399">
    <property type="component" value="Unassembled WGS sequence"/>
</dbReference>
<dbReference type="OrthoDB" id="2242169at2"/>